<dbReference type="EC" id="3.2.1.21" evidence="5"/>
<feature type="domain" description="CBM1" evidence="16">
    <location>
        <begin position="17"/>
        <end position="53"/>
    </location>
</feature>
<dbReference type="InterPro" id="IPR050288">
    <property type="entry name" value="Cellulose_deg_GH3"/>
</dbReference>
<comment type="pathway">
    <text evidence="3">Glycan metabolism; cellulose degradation.</text>
</comment>
<dbReference type="Pfam" id="PF01915">
    <property type="entry name" value="Glyco_hydro_3_C"/>
    <property type="match status" value="1"/>
</dbReference>
<feature type="region of interest" description="Disordered" evidence="14">
    <location>
        <begin position="69"/>
        <end position="127"/>
    </location>
</feature>
<dbReference type="Proteomes" id="UP000192596">
    <property type="component" value="Unassembled WGS sequence"/>
</dbReference>
<evidence type="ECO:0000256" key="11">
    <source>
        <dbReference type="ARBA" id="ARBA00023277"/>
    </source>
</evidence>
<dbReference type="SMART" id="SM00236">
    <property type="entry name" value="fCBD"/>
    <property type="match status" value="1"/>
</dbReference>
<dbReference type="PRINTS" id="PR00133">
    <property type="entry name" value="GLHYDRLASE3"/>
</dbReference>
<dbReference type="OrthoDB" id="434at2759"/>
<feature type="chain" id="PRO_5012709286" description="beta-glucosidase" evidence="15">
    <location>
        <begin position="18"/>
        <end position="832"/>
    </location>
</feature>
<evidence type="ECO:0000256" key="12">
    <source>
        <dbReference type="ARBA" id="ARBA00023295"/>
    </source>
</evidence>
<evidence type="ECO:0000256" key="13">
    <source>
        <dbReference type="ARBA" id="ARBA00023326"/>
    </source>
</evidence>
<keyword evidence="11" id="KW-0119">Carbohydrate metabolism</keyword>
<dbReference type="GO" id="GO:0008422">
    <property type="term" value="F:beta-glucosidase activity"/>
    <property type="evidence" value="ECO:0007669"/>
    <property type="project" value="UniProtKB-EC"/>
</dbReference>
<keyword evidence="6" id="KW-0964">Secreted</keyword>
<dbReference type="SUPFAM" id="SSF51445">
    <property type="entry name" value="(Trans)glycosidases"/>
    <property type="match status" value="1"/>
</dbReference>
<feature type="signal peptide" evidence="15">
    <location>
        <begin position="1"/>
        <end position="17"/>
    </location>
</feature>
<dbReference type="AlphaFoldDB" id="A0A1V8TS42"/>
<proteinExistence type="inferred from homology"/>
<evidence type="ECO:0000256" key="15">
    <source>
        <dbReference type="SAM" id="SignalP"/>
    </source>
</evidence>
<gene>
    <name evidence="17" type="ORF">B0A48_01014</name>
</gene>
<dbReference type="InterPro" id="IPR035971">
    <property type="entry name" value="CBD_sf"/>
</dbReference>
<dbReference type="SMART" id="SM01217">
    <property type="entry name" value="Fn3_like"/>
    <property type="match status" value="1"/>
</dbReference>
<dbReference type="SUPFAM" id="SSF52279">
    <property type="entry name" value="Beta-D-glucan exohydrolase, C-terminal domain"/>
    <property type="match status" value="1"/>
</dbReference>
<evidence type="ECO:0000256" key="6">
    <source>
        <dbReference type="ARBA" id="ARBA00022525"/>
    </source>
</evidence>
<evidence type="ECO:0000256" key="3">
    <source>
        <dbReference type="ARBA" id="ARBA00004987"/>
    </source>
</evidence>
<evidence type="ECO:0000259" key="16">
    <source>
        <dbReference type="PROSITE" id="PS51164"/>
    </source>
</evidence>
<evidence type="ECO:0000256" key="9">
    <source>
        <dbReference type="ARBA" id="ARBA00023001"/>
    </source>
</evidence>
<comment type="caution">
    <text evidence="17">The sequence shown here is derived from an EMBL/GenBank/DDBJ whole genome shotgun (WGS) entry which is preliminary data.</text>
</comment>
<comment type="catalytic activity">
    <reaction evidence="1">
        <text>Hydrolysis of terminal, non-reducing beta-D-glucosyl residues with release of beta-D-glucose.</text>
        <dbReference type="EC" id="3.2.1.21"/>
    </reaction>
</comment>
<dbReference type="Pfam" id="PF00734">
    <property type="entry name" value="CBM_1"/>
    <property type="match status" value="1"/>
</dbReference>
<protein>
    <recommendedName>
        <fullName evidence="5">beta-glucosidase</fullName>
        <ecNumber evidence="5">3.2.1.21</ecNumber>
    </recommendedName>
</protein>
<accession>A0A1V8TS42</accession>
<dbReference type="InParanoid" id="A0A1V8TS42"/>
<reference evidence="18" key="1">
    <citation type="submission" date="2017-03" db="EMBL/GenBank/DDBJ databases">
        <title>Genomes of endolithic fungi from Antarctica.</title>
        <authorList>
            <person name="Coleine C."/>
            <person name="Masonjones S."/>
            <person name="Stajich J.E."/>
        </authorList>
    </citation>
    <scope>NUCLEOTIDE SEQUENCE [LARGE SCALE GENOMIC DNA]</scope>
    <source>
        <strain evidence="18">CCFEE 5527</strain>
    </source>
</reference>
<dbReference type="InterPro" id="IPR036962">
    <property type="entry name" value="Glyco_hydro_3_N_sf"/>
</dbReference>
<dbReference type="PROSITE" id="PS00562">
    <property type="entry name" value="CBM1_1"/>
    <property type="match status" value="1"/>
</dbReference>
<evidence type="ECO:0000256" key="4">
    <source>
        <dbReference type="ARBA" id="ARBA00005336"/>
    </source>
</evidence>
<dbReference type="FunFam" id="3.20.20.300:FF:000002">
    <property type="entry name" value="Probable beta-glucosidase"/>
    <property type="match status" value="1"/>
</dbReference>
<keyword evidence="9" id="KW-0136">Cellulose degradation</keyword>
<evidence type="ECO:0000256" key="14">
    <source>
        <dbReference type="SAM" id="MobiDB-lite"/>
    </source>
</evidence>
<dbReference type="InterPro" id="IPR002772">
    <property type="entry name" value="Glyco_hydro_3_C"/>
</dbReference>
<organism evidence="17 18">
    <name type="scientific">Cryoendolithus antarcticus</name>
    <dbReference type="NCBI Taxonomy" id="1507870"/>
    <lineage>
        <taxon>Eukaryota</taxon>
        <taxon>Fungi</taxon>
        <taxon>Dikarya</taxon>
        <taxon>Ascomycota</taxon>
        <taxon>Pezizomycotina</taxon>
        <taxon>Dothideomycetes</taxon>
        <taxon>Dothideomycetidae</taxon>
        <taxon>Cladosporiales</taxon>
        <taxon>Cladosporiaceae</taxon>
        <taxon>Cryoendolithus</taxon>
    </lineage>
</organism>
<keyword evidence="12" id="KW-0326">Glycosidase</keyword>
<dbReference type="EMBL" id="NAJO01000002">
    <property type="protein sequence ID" value="OQO14138.1"/>
    <property type="molecule type" value="Genomic_DNA"/>
</dbReference>
<dbReference type="Gene3D" id="2.60.40.10">
    <property type="entry name" value="Immunoglobulins"/>
    <property type="match status" value="1"/>
</dbReference>
<evidence type="ECO:0000256" key="5">
    <source>
        <dbReference type="ARBA" id="ARBA00012744"/>
    </source>
</evidence>
<dbReference type="InterPro" id="IPR000254">
    <property type="entry name" value="CBD"/>
</dbReference>
<keyword evidence="10" id="KW-0325">Glycoprotein</keyword>
<dbReference type="FunFam" id="2.60.40.10:FF:000757">
    <property type="entry name" value="Beta-glucosidase G"/>
    <property type="match status" value="1"/>
</dbReference>
<dbReference type="GO" id="GO:0030245">
    <property type="term" value="P:cellulose catabolic process"/>
    <property type="evidence" value="ECO:0007669"/>
    <property type="project" value="UniProtKB-KW"/>
</dbReference>
<dbReference type="GO" id="GO:0030248">
    <property type="term" value="F:cellulose binding"/>
    <property type="evidence" value="ECO:0007669"/>
    <property type="project" value="InterPro"/>
</dbReference>
<dbReference type="Gene3D" id="3.40.50.1700">
    <property type="entry name" value="Glycoside hydrolase family 3 C-terminal domain"/>
    <property type="match status" value="1"/>
</dbReference>
<dbReference type="InterPro" id="IPR013783">
    <property type="entry name" value="Ig-like_fold"/>
</dbReference>
<dbReference type="InterPro" id="IPR026891">
    <property type="entry name" value="Fn3-like"/>
</dbReference>
<dbReference type="SUPFAM" id="SSF57180">
    <property type="entry name" value="Cellulose-binding domain"/>
    <property type="match status" value="1"/>
</dbReference>
<dbReference type="STRING" id="1507870.A0A1V8TS42"/>
<evidence type="ECO:0000256" key="1">
    <source>
        <dbReference type="ARBA" id="ARBA00000448"/>
    </source>
</evidence>
<comment type="subcellular location">
    <subcellularLocation>
        <location evidence="2">Secreted</location>
    </subcellularLocation>
</comment>
<evidence type="ECO:0000313" key="17">
    <source>
        <dbReference type="EMBL" id="OQO14138.1"/>
    </source>
</evidence>
<comment type="similarity">
    <text evidence="4">Belongs to the glycosyl hydrolase 3 family.</text>
</comment>
<dbReference type="PANTHER" id="PTHR42715:SF28">
    <property type="entry name" value="BETA-GLUCOSIDASE L-RELATED"/>
    <property type="match status" value="1"/>
</dbReference>
<dbReference type="Pfam" id="PF00933">
    <property type="entry name" value="Glyco_hydro_3"/>
    <property type="match status" value="1"/>
</dbReference>
<dbReference type="InterPro" id="IPR001764">
    <property type="entry name" value="Glyco_hydro_3_N"/>
</dbReference>
<dbReference type="InterPro" id="IPR017853">
    <property type="entry name" value="GH"/>
</dbReference>
<sequence length="832" mass="85495">MSQFAVLALLFAGEALAQGAAYSQCGGQGWSGATTCVSGYTCVKQNDYYSQCIPGTASTTAATTTRVASTTTSKATTTQTTSSAPASTTLSTSTTTRPVSTTLSTTTRASTTTSASATPSGGSGSGAWSSAYSKAKTALAKLSNADKIKIVTGVGWSKGPCVGNTGAVSSIGYPSLCLQDGPLGVRYVQGVTAFPAGVQAASTWDTGLIYSRGNALGAEAKGVGVHVQLGPVAGPLGKNAAGGRNWEGFAADPYLTGIAMAQTISGMQAAGVQACAKHYIGNEQEKNRETMSSSIDDRTVHELYLWPFADAVKANVASVMCSYNKLNGTYACEDDKALNGLLKSELNFQGYVMSDWNAQHSTNAAANSGLDMSMPGTDFNGQNVYYGQALLNSISSGAVPQSRLDDMVTRILASWYFVGQDSGYPSVTWSSWNGGTGAPSVSGTHSTVARQIARDGIVLLKNSNKALPLSKPASIALIGQDAIVNPSGANACKDRGCNTGTLAMGWGSGTADFPYLIAPADAIKKQASSDGTKVILSSTDDTTAAASAASQAATAIVFITADAGEEYIVVEGAAGDRLDLNPWHSGNALVTAVANANKNTIVVVHSVGPVILETILALPNVQAVVWAGIPGQESGNGLTDILYGSTSPSGKLPYTIAKSASDYGTSISSGDDNFSEGLYIDYRHFDKAGIAPRYEFGFGLSYTTFDYSGLTLSYTDKSAGSSTVAPGGISGLYDTVATVTAVVANNGTVTGAEVAQLYIGLPSSAPASPPKQLRGFQKVSVASGASATVTFNLRRKDLSFWDVGSQAWKVPSGTFNVYVGASSRDIRLTGSL</sequence>
<dbReference type="PANTHER" id="PTHR42715">
    <property type="entry name" value="BETA-GLUCOSIDASE"/>
    <property type="match status" value="1"/>
</dbReference>
<keyword evidence="7 15" id="KW-0732">Signal</keyword>
<keyword evidence="8" id="KW-0378">Hydrolase</keyword>
<dbReference type="FunFam" id="3.40.50.1700:FF:000003">
    <property type="entry name" value="Probable beta-glucosidase"/>
    <property type="match status" value="1"/>
</dbReference>
<evidence type="ECO:0000313" key="18">
    <source>
        <dbReference type="Proteomes" id="UP000192596"/>
    </source>
</evidence>
<dbReference type="GO" id="GO:0005576">
    <property type="term" value="C:extracellular region"/>
    <property type="evidence" value="ECO:0007669"/>
    <property type="project" value="UniProtKB-SubCell"/>
</dbReference>
<evidence type="ECO:0000256" key="10">
    <source>
        <dbReference type="ARBA" id="ARBA00023180"/>
    </source>
</evidence>
<keyword evidence="18" id="KW-1185">Reference proteome</keyword>
<keyword evidence="13" id="KW-0624">Polysaccharide degradation</keyword>
<evidence type="ECO:0000256" key="8">
    <source>
        <dbReference type="ARBA" id="ARBA00022801"/>
    </source>
</evidence>
<name>A0A1V8TS42_9PEZI</name>
<evidence type="ECO:0000256" key="7">
    <source>
        <dbReference type="ARBA" id="ARBA00022729"/>
    </source>
</evidence>
<dbReference type="Gene3D" id="3.20.20.300">
    <property type="entry name" value="Glycoside hydrolase, family 3, N-terminal domain"/>
    <property type="match status" value="1"/>
</dbReference>
<evidence type="ECO:0000256" key="2">
    <source>
        <dbReference type="ARBA" id="ARBA00004613"/>
    </source>
</evidence>
<dbReference type="InterPro" id="IPR036881">
    <property type="entry name" value="Glyco_hydro_3_C_sf"/>
</dbReference>
<dbReference type="PROSITE" id="PS51164">
    <property type="entry name" value="CBM1_2"/>
    <property type="match status" value="1"/>
</dbReference>
<dbReference type="Pfam" id="PF14310">
    <property type="entry name" value="Fn3-like"/>
    <property type="match status" value="1"/>
</dbReference>